<protein>
    <submittedName>
        <fullName evidence="1">Uncharacterized protein</fullName>
    </submittedName>
</protein>
<gene>
    <name evidence="1" type="ORF">HNY73_002195</name>
</gene>
<keyword evidence="2" id="KW-1185">Reference proteome</keyword>
<name>A0A8T0FZ90_ARGBR</name>
<comment type="caution">
    <text evidence="1">The sequence shown here is derived from an EMBL/GenBank/DDBJ whole genome shotgun (WGS) entry which is preliminary data.</text>
</comment>
<sequence length="173" mass="18974">MSRGNGATYIHWGKTNCTSDAETMSKGNALGPSDYGGGANFLCIPDKPEFGDPPANQKDAAALQTTTYQFPNGKNMALACSNCRLASRGTVQTFVGRTQCPQEWDFVYEGVLMSGSRNTLFTNFVCLDKNPEEGDEIETRDPLIPDWAIIPNEKNDDDDEEKQLLFTCVVCAK</sequence>
<dbReference type="EMBL" id="JABXBU010000002">
    <property type="protein sequence ID" value="KAF8794193.1"/>
    <property type="molecule type" value="Genomic_DNA"/>
</dbReference>
<accession>A0A8T0FZ90</accession>
<proteinExistence type="predicted"/>
<reference evidence="1" key="2">
    <citation type="submission" date="2020-06" db="EMBL/GenBank/DDBJ databases">
        <authorList>
            <person name="Sheffer M."/>
        </authorList>
    </citation>
    <scope>NUCLEOTIDE SEQUENCE</scope>
</reference>
<organism evidence="1 2">
    <name type="scientific">Argiope bruennichi</name>
    <name type="common">Wasp spider</name>
    <name type="synonym">Aranea bruennichi</name>
    <dbReference type="NCBI Taxonomy" id="94029"/>
    <lineage>
        <taxon>Eukaryota</taxon>
        <taxon>Metazoa</taxon>
        <taxon>Ecdysozoa</taxon>
        <taxon>Arthropoda</taxon>
        <taxon>Chelicerata</taxon>
        <taxon>Arachnida</taxon>
        <taxon>Araneae</taxon>
        <taxon>Araneomorphae</taxon>
        <taxon>Entelegynae</taxon>
        <taxon>Araneoidea</taxon>
        <taxon>Araneidae</taxon>
        <taxon>Argiope</taxon>
    </lineage>
</organism>
<dbReference type="Proteomes" id="UP000807504">
    <property type="component" value="Unassembled WGS sequence"/>
</dbReference>
<reference evidence="1" key="1">
    <citation type="journal article" date="2020" name="bioRxiv">
        <title>Chromosome-level reference genome of the European wasp spider Argiope bruennichi: a resource for studies on range expansion and evolutionary adaptation.</title>
        <authorList>
            <person name="Sheffer M.M."/>
            <person name="Hoppe A."/>
            <person name="Krehenwinkel H."/>
            <person name="Uhl G."/>
            <person name="Kuss A.W."/>
            <person name="Jensen L."/>
            <person name="Jensen C."/>
            <person name="Gillespie R.G."/>
            <person name="Hoff K.J."/>
            <person name="Prost S."/>
        </authorList>
    </citation>
    <scope>NUCLEOTIDE SEQUENCE</scope>
</reference>
<evidence type="ECO:0000313" key="1">
    <source>
        <dbReference type="EMBL" id="KAF8794193.1"/>
    </source>
</evidence>
<evidence type="ECO:0000313" key="2">
    <source>
        <dbReference type="Proteomes" id="UP000807504"/>
    </source>
</evidence>
<dbReference type="AlphaFoldDB" id="A0A8T0FZ90"/>